<feature type="compositionally biased region" description="Polar residues" evidence="12">
    <location>
        <begin position="485"/>
        <end position="496"/>
    </location>
</feature>
<protein>
    <submittedName>
        <fullName evidence="15">M48 family metalloprotease</fullName>
    </submittedName>
</protein>
<evidence type="ECO:0000256" key="10">
    <source>
        <dbReference type="ARBA" id="ARBA00023049"/>
    </source>
</evidence>
<keyword evidence="11 13" id="KW-0472">Membrane</keyword>
<dbReference type="RefSeq" id="WP_186882571.1">
    <property type="nucleotide sequence ID" value="NZ_JACOGG010000029.1"/>
</dbReference>
<dbReference type="EMBL" id="JACOGG010000029">
    <property type="protein sequence ID" value="MBC3937054.1"/>
    <property type="molecule type" value="Genomic_DNA"/>
</dbReference>
<organism evidence="15 16">
    <name type="scientific">Undibacterium rugosum</name>
    <dbReference type="NCBI Taxonomy" id="2762291"/>
    <lineage>
        <taxon>Bacteria</taxon>
        <taxon>Pseudomonadati</taxon>
        <taxon>Pseudomonadota</taxon>
        <taxon>Betaproteobacteria</taxon>
        <taxon>Burkholderiales</taxon>
        <taxon>Oxalobacteraceae</taxon>
        <taxon>Undibacterium</taxon>
    </lineage>
</organism>
<accession>A0A923KUF5</accession>
<evidence type="ECO:0000259" key="14">
    <source>
        <dbReference type="Pfam" id="PF01435"/>
    </source>
</evidence>
<comment type="cofactor">
    <cofactor evidence="1">
        <name>Zn(2+)</name>
        <dbReference type="ChEBI" id="CHEBI:29105"/>
    </cofactor>
</comment>
<keyword evidence="3" id="KW-1003">Cell membrane</keyword>
<dbReference type="Proteomes" id="UP000612361">
    <property type="component" value="Unassembled WGS sequence"/>
</dbReference>
<evidence type="ECO:0000256" key="12">
    <source>
        <dbReference type="SAM" id="MobiDB-lite"/>
    </source>
</evidence>
<dbReference type="GO" id="GO:0006508">
    <property type="term" value="P:proteolysis"/>
    <property type="evidence" value="ECO:0007669"/>
    <property type="project" value="UniProtKB-KW"/>
</dbReference>
<keyword evidence="4" id="KW-0645">Protease</keyword>
<evidence type="ECO:0000256" key="7">
    <source>
        <dbReference type="ARBA" id="ARBA00022801"/>
    </source>
</evidence>
<dbReference type="AlphaFoldDB" id="A0A923KUF5"/>
<dbReference type="Gene3D" id="3.30.2010.10">
    <property type="entry name" value="Metalloproteases ('zincins'), catalytic domain"/>
    <property type="match status" value="1"/>
</dbReference>
<keyword evidence="8" id="KW-0862">Zinc</keyword>
<gene>
    <name evidence="15" type="ORF">H8K47_16985</name>
</gene>
<evidence type="ECO:0000256" key="11">
    <source>
        <dbReference type="ARBA" id="ARBA00023136"/>
    </source>
</evidence>
<proteinExistence type="predicted"/>
<keyword evidence="6" id="KW-0479">Metal-binding</keyword>
<keyword evidence="5 13" id="KW-0812">Transmembrane</keyword>
<feature type="region of interest" description="Disordered" evidence="12">
    <location>
        <begin position="473"/>
        <end position="496"/>
    </location>
</feature>
<evidence type="ECO:0000256" key="3">
    <source>
        <dbReference type="ARBA" id="ARBA00022475"/>
    </source>
</evidence>
<dbReference type="Pfam" id="PF01435">
    <property type="entry name" value="Peptidase_M48"/>
    <property type="match status" value="1"/>
</dbReference>
<evidence type="ECO:0000256" key="9">
    <source>
        <dbReference type="ARBA" id="ARBA00022989"/>
    </source>
</evidence>
<sequence>MQTQEKNLRYRAILIVALWLGFWLIALSLIAGLVWIPYTQIHFRSLNFSGALAAIAALSLAYALRPRWQKKQHANQVHLLQRDQAPALYALLENIAASLEIKAKVNIQLIAAASAYISPERNWLGQIRSLEVGLGLPLLSTLSERELSTVIAHEFGHFVGGDLSLGPWIYRTRASIANTVYDLDDSIFFLDLLFLSYGKWFLRISASISRSQEFAADALAAQKFGSAASRAALEKVHLIDPMWSAYLDHELGAALQRGAKVPIFDGFRRFCKPGIRRAEVIKSIQRSENTTKTEFDTHPTLAERIQAICPGSEPGMPPLAECLHLTGGEAATEQAWYQSWSQQEIKEVSWERYGVDVVQNQNSVRFSGSWMDPLKLSLSNLPDLAGRIDSLWEQLRPEGVSFLSPMGKRHYISSILVDWICACLTHYGFQLDYVPGKDLILRRDETTISPRELLEQAIESKLSAEYLQQFELTQDAPAQEPASPPISSTMNKEMFA</sequence>
<feature type="transmembrane region" description="Helical" evidence="13">
    <location>
        <begin position="12"/>
        <end position="36"/>
    </location>
</feature>
<dbReference type="PANTHER" id="PTHR43221">
    <property type="entry name" value="PROTEASE HTPX"/>
    <property type="match status" value="1"/>
</dbReference>
<evidence type="ECO:0000256" key="8">
    <source>
        <dbReference type="ARBA" id="ARBA00022833"/>
    </source>
</evidence>
<dbReference type="PANTHER" id="PTHR43221:SF1">
    <property type="entry name" value="PROTEASE HTPX"/>
    <property type="match status" value="1"/>
</dbReference>
<evidence type="ECO:0000256" key="6">
    <source>
        <dbReference type="ARBA" id="ARBA00022723"/>
    </source>
</evidence>
<keyword evidence="9 13" id="KW-1133">Transmembrane helix</keyword>
<dbReference type="CDD" id="cd07328">
    <property type="entry name" value="M48_Ste24p_like"/>
    <property type="match status" value="1"/>
</dbReference>
<dbReference type="GO" id="GO:0046872">
    <property type="term" value="F:metal ion binding"/>
    <property type="evidence" value="ECO:0007669"/>
    <property type="project" value="UniProtKB-KW"/>
</dbReference>
<comment type="subcellular location">
    <subcellularLocation>
        <location evidence="2">Cell membrane</location>
        <topology evidence="2">Multi-pass membrane protein</topology>
    </subcellularLocation>
</comment>
<evidence type="ECO:0000256" key="13">
    <source>
        <dbReference type="SAM" id="Phobius"/>
    </source>
</evidence>
<evidence type="ECO:0000313" key="16">
    <source>
        <dbReference type="Proteomes" id="UP000612361"/>
    </source>
</evidence>
<evidence type="ECO:0000256" key="1">
    <source>
        <dbReference type="ARBA" id="ARBA00001947"/>
    </source>
</evidence>
<dbReference type="GO" id="GO:0005886">
    <property type="term" value="C:plasma membrane"/>
    <property type="evidence" value="ECO:0007669"/>
    <property type="project" value="UniProtKB-SubCell"/>
</dbReference>
<evidence type="ECO:0000256" key="5">
    <source>
        <dbReference type="ARBA" id="ARBA00022692"/>
    </source>
</evidence>
<name>A0A923KUF5_9BURK</name>
<dbReference type="GO" id="GO:0004222">
    <property type="term" value="F:metalloendopeptidase activity"/>
    <property type="evidence" value="ECO:0007669"/>
    <property type="project" value="InterPro"/>
</dbReference>
<keyword evidence="16" id="KW-1185">Reference proteome</keyword>
<comment type="caution">
    <text evidence="15">The sequence shown here is derived from an EMBL/GenBank/DDBJ whole genome shotgun (WGS) entry which is preliminary data.</text>
</comment>
<dbReference type="InterPro" id="IPR050083">
    <property type="entry name" value="HtpX_protease"/>
</dbReference>
<feature type="transmembrane region" description="Helical" evidence="13">
    <location>
        <begin position="48"/>
        <end position="64"/>
    </location>
</feature>
<evidence type="ECO:0000256" key="2">
    <source>
        <dbReference type="ARBA" id="ARBA00004651"/>
    </source>
</evidence>
<feature type="domain" description="Peptidase M48" evidence="14">
    <location>
        <begin position="88"/>
        <end position="308"/>
    </location>
</feature>
<keyword evidence="7" id="KW-0378">Hydrolase</keyword>
<evidence type="ECO:0000256" key="4">
    <source>
        <dbReference type="ARBA" id="ARBA00022670"/>
    </source>
</evidence>
<dbReference type="InterPro" id="IPR001915">
    <property type="entry name" value="Peptidase_M48"/>
</dbReference>
<keyword evidence="10 15" id="KW-0482">Metalloprotease</keyword>
<evidence type="ECO:0000313" key="15">
    <source>
        <dbReference type="EMBL" id="MBC3937054.1"/>
    </source>
</evidence>
<reference evidence="15" key="1">
    <citation type="submission" date="2020-08" db="EMBL/GenBank/DDBJ databases">
        <title>Novel species isolated from subtropical streams in China.</title>
        <authorList>
            <person name="Lu H."/>
        </authorList>
    </citation>
    <scope>NUCLEOTIDE SEQUENCE</scope>
    <source>
        <strain evidence="15">CY7W</strain>
    </source>
</reference>